<evidence type="ECO:0000256" key="2">
    <source>
        <dbReference type="ARBA" id="ARBA00022692"/>
    </source>
</evidence>
<gene>
    <name evidence="8" type="ORF">I0K15_10910</name>
</gene>
<dbReference type="InterPro" id="IPR007452">
    <property type="entry name" value="TamB_C"/>
</dbReference>
<evidence type="ECO:0000256" key="4">
    <source>
        <dbReference type="ARBA" id="ARBA00023136"/>
    </source>
</evidence>
<protein>
    <submittedName>
        <fullName evidence="8">Translocation/assembly module TamB domain-containing protein</fullName>
    </submittedName>
</protein>
<evidence type="ECO:0000256" key="3">
    <source>
        <dbReference type="ARBA" id="ARBA00022989"/>
    </source>
</evidence>
<comment type="subcellular location">
    <subcellularLocation>
        <location evidence="1">Membrane</location>
        <topology evidence="1">Single-pass membrane protein</topology>
    </subcellularLocation>
</comment>
<dbReference type="Proteomes" id="UP000594800">
    <property type="component" value="Chromosome"/>
</dbReference>
<dbReference type="GO" id="GO:0009306">
    <property type="term" value="P:protein secretion"/>
    <property type="evidence" value="ECO:0007669"/>
    <property type="project" value="InterPro"/>
</dbReference>
<sequence>MRILLALLLWLCTATATMAQTSIFDIDNRLVQFALRQISSPGSFEITAELVEDAEGATRLNGVAISDGVGVWMTIDQLVVDWNSSRILRGELELNNIIVRGLDMTRAPSPNAEAPTVEVEATQGTPSPFDWPRAPIPVRVENMELTDIRIGPAVLGQEITFDGQGDAADEGDTQRVELTITRTDEVDGRIALSYLRDFAARTLALNLDAQEDAGGIVAQLAGFPEDSASSLTLSGEGPRDDWRLTFDAETDDVFEAEGRATVSYAEPLGVTADFSLEPGPELDPTIRAVVGERADLAVRIQQGNDGIIRVDELELDSPALQLTGDGTFDTATQASDLSVALTGTGQLSALVAGISFESFGFEGRVTGPPEDLTATGDAELNAFRSAAFDATQLALDIDLRRIGERLTLDAAGTGRGLRIDQVEEDTLGTAQLAIQMVQEGDRIDLATARLDSPLLSLDAEGFLETDFENADLRFDVNARDLSQIGNAYGQEVQGAVQASGFVRRQEGVTDGLISAAVRDVRSAPVDLDALSLTVELGQQGEDVGATLAGQATGLRLDRLGPEILGQAGIGADIVIGAEEITARDIRLDSDLLDVLAEVVQERANGGLRFSYAVETADAGPVAAAYGLDAEGRVQASGEGSLTDGVIATTLDLVAQELRYNDLAAAERLELAANLVGGDTIDLTARATATGVQADQLGPQELGRVTLTADAQLDGQTLALSPLTLETGLGTVRLSGTATTDTSNADLSLQLDLPQVAPIAAAYGQQARGSADLDGTLIRTDGDTLITLDGTVADAAYGELVDLGRLTLDAEVAQDTEETRLDLDGRATGLRIDRLTPDLLGPTTLGATIRLADVIEVQRAEIDNRLLTGNASGTLSETSSIDYRLAVPTLAPIAELYDQAASGALVADGVVTLADAPQIQGRLSLEDFTFTGQRFGDVVLGHDVTLGDPITAEANLRAVAGPLAGTDLDLVARYGGETLNISRLSGSLAGQRIDGRADVNLAAPSVDGRLDITVTSLSRIEALAGTNLGLSGRANARLDLSAPGERQDVALTANFTGTASGAEIDGARLTANIRDALGAPRINAAFATEAIRRDTLEIGFVDIQANGPLDGLTLAADISGTLGERIVTLDTRALIAAQPGRTRIDIDQLAATLGTTAIALAGPMDVTIANGVTSVDNISILVPGGGNLSGNVDLRGGGLVGRLFAADVDLGGFAELTGAPFVAGDLNAELIFDTRAASASASLDGALTDFIASDVLEEGISVNAALAAEWDGRIVDADITVVGGFGEPFLLAADVPLTARTPGPIPTLVRDAPLEASIRWAGEVRPLWAFVPLRSQVLSGRSTIDLDVTGTIDEPQIGGVISLSDGRYENLRAGVILTEVTITSDITDLGNLEVLLQASDGGDGRIYGEIDLNNTTGPFIVDGLIEAEEAVIVRRDDVTAQITAQIDIDGPFNDLLISGEAEVDRAEIRLVNASPPEIITLGEVEIIGRRPPPERTPAARNIDLDIDVTANNGIFVRGRGLESEWQMNLNVFGTADRTRVRGTVERLRGSFSLIGRDFDLTTGEITFNGAHPIDPQLEIILTREDDELTGQILITGPASDPQINFASVPALPEEEVLPQLLFGQSQASLNAGQALQLASGVATLASGNAGPLDVARGALGVDVLQVDAGEGGEGSSLTVGRTVGDGVFVGAETALDGSGQNNIVVELEVIRNITLDAEVAAGEGSSSIGITYSRDF</sequence>
<keyword evidence="9" id="KW-1185">Reference proteome</keyword>
<feature type="domain" description="Translocation and assembly module TamB C-terminal" evidence="7">
    <location>
        <begin position="1396"/>
        <end position="1735"/>
    </location>
</feature>
<dbReference type="RefSeq" id="WP_196101550.1">
    <property type="nucleotide sequence ID" value="NZ_CP064942.1"/>
</dbReference>
<evidence type="ECO:0000313" key="9">
    <source>
        <dbReference type="Proteomes" id="UP000594800"/>
    </source>
</evidence>
<evidence type="ECO:0000256" key="5">
    <source>
        <dbReference type="SAM" id="MobiDB-lite"/>
    </source>
</evidence>
<dbReference type="Pfam" id="PF04357">
    <property type="entry name" value="TamB"/>
    <property type="match status" value="1"/>
</dbReference>
<evidence type="ECO:0000313" key="8">
    <source>
        <dbReference type="EMBL" id="QPH52336.1"/>
    </source>
</evidence>
<proteinExistence type="predicted"/>
<feature type="signal peptide" evidence="6">
    <location>
        <begin position="1"/>
        <end position="19"/>
    </location>
</feature>
<dbReference type="KEGG" id="poz:I0K15_10910"/>
<dbReference type="PANTHER" id="PTHR36985">
    <property type="entry name" value="TRANSLOCATION AND ASSEMBLY MODULE SUBUNIT TAMB"/>
    <property type="match status" value="1"/>
</dbReference>
<keyword evidence="2" id="KW-0812">Transmembrane</keyword>
<organism evidence="8 9">
    <name type="scientific">Pontivivens ytuae</name>
    <dbReference type="NCBI Taxonomy" id="2789856"/>
    <lineage>
        <taxon>Bacteria</taxon>
        <taxon>Pseudomonadati</taxon>
        <taxon>Pseudomonadota</taxon>
        <taxon>Alphaproteobacteria</taxon>
        <taxon>Rhodobacterales</taxon>
        <taxon>Paracoccaceae</taxon>
        <taxon>Pontivivens</taxon>
    </lineage>
</organism>
<name>A0A7S9LNF4_9RHOB</name>
<evidence type="ECO:0000256" key="6">
    <source>
        <dbReference type="SAM" id="SignalP"/>
    </source>
</evidence>
<accession>A0A7S9LNF4</accession>
<feature type="region of interest" description="Disordered" evidence="5">
    <location>
        <begin position="109"/>
        <end position="133"/>
    </location>
</feature>
<feature type="chain" id="PRO_5032676121" evidence="6">
    <location>
        <begin position="20"/>
        <end position="1735"/>
    </location>
</feature>
<dbReference type="EMBL" id="CP064942">
    <property type="protein sequence ID" value="QPH52336.1"/>
    <property type="molecule type" value="Genomic_DNA"/>
</dbReference>
<dbReference type="PANTHER" id="PTHR36985:SF1">
    <property type="entry name" value="TRANSLOCATION AND ASSEMBLY MODULE SUBUNIT TAMB"/>
    <property type="match status" value="1"/>
</dbReference>
<keyword evidence="6" id="KW-0732">Signal</keyword>
<evidence type="ECO:0000259" key="7">
    <source>
        <dbReference type="Pfam" id="PF04357"/>
    </source>
</evidence>
<keyword evidence="4" id="KW-0472">Membrane</keyword>
<evidence type="ECO:0000256" key="1">
    <source>
        <dbReference type="ARBA" id="ARBA00004167"/>
    </source>
</evidence>
<dbReference type="GO" id="GO:0097347">
    <property type="term" value="C:TAM protein secretion complex"/>
    <property type="evidence" value="ECO:0007669"/>
    <property type="project" value="TreeGrafter"/>
</dbReference>
<reference evidence="8 9" key="1">
    <citation type="submission" date="2020-11" db="EMBL/GenBank/DDBJ databases">
        <title>Description of Pontivivens ytuae sp. nov. isolated from deep sea sediment of Mariana Trench.</title>
        <authorList>
            <person name="Wang Z."/>
            <person name="Sun Q.-L."/>
            <person name="Xu X.-D."/>
            <person name="Tang Y.-Z."/>
            <person name="Zhang J."/>
        </authorList>
    </citation>
    <scope>NUCLEOTIDE SEQUENCE [LARGE SCALE GENOMIC DNA]</scope>
    <source>
        <strain evidence="8 9">MT2928</strain>
    </source>
</reference>
<keyword evidence="3" id="KW-1133">Transmembrane helix</keyword>
<dbReference type="GO" id="GO:0005886">
    <property type="term" value="C:plasma membrane"/>
    <property type="evidence" value="ECO:0007669"/>
    <property type="project" value="InterPro"/>
</dbReference>